<dbReference type="InterPro" id="IPR011333">
    <property type="entry name" value="SKP1/BTB/POZ_sf"/>
</dbReference>
<dbReference type="Proteomes" id="UP000281468">
    <property type="component" value="Unassembled WGS sequence"/>
</dbReference>
<evidence type="ECO:0000259" key="1">
    <source>
        <dbReference type="PROSITE" id="PS50097"/>
    </source>
</evidence>
<name>A0A3M7F3G6_HORWE</name>
<dbReference type="SMART" id="SM00225">
    <property type="entry name" value="BTB"/>
    <property type="match status" value="1"/>
</dbReference>
<comment type="caution">
    <text evidence="2">The sequence shown here is derived from an EMBL/GenBank/DDBJ whole genome shotgun (WGS) entry which is preliminary data.</text>
</comment>
<evidence type="ECO:0000313" key="2">
    <source>
        <dbReference type="EMBL" id="RMY83081.1"/>
    </source>
</evidence>
<evidence type="ECO:0000313" key="4">
    <source>
        <dbReference type="Proteomes" id="UP000269539"/>
    </source>
</evidence>
<organism evidence="2 5">
    <name type="scientific">Hortaea werneckii</name>
    <name type="common">Black yeast</name>
    <name type="synonym">Cladosporium werneckii</name>
    <dbReference type="NCBI Taxonomy" id="91943"/>
    <lineage>
        <taxon>Eukaryota</taxon>
        <taxon>Fungi</taxon>
        <taxon>Dikarya</taxon>
        <taxon>Ascomycota</taxon>
        <taxon>Pezizomycotina</taxon>
        <taxon>Dothideomycetes</taxon>
        <taxon>Dothideomycetidae</taxon>
        <taxon>Mycosphaerellales</taxon>
        <taxon>Teratosphaeriaceae</taxon>
        <taxon>Hortaea</taxon>
    </lineage>
</organism>
<dbReference type="PROSITE" id="PS50097">
    <property type="entry name" value="BTB"/>
    <property type="match status" value="1"/>
</dbReference>
<accession>A0A3M7F3G6</accession>
<dbReference type="InterPro" id="IPR000210">
    <property type="entry name" value="BTB/POZ_dom"/>
</dbReference>
<dbReference type="Pfam" id="PF00651">
    <property type="entry name" value="BTB"/>
    <property type="match status" value="1"/>
</dbReference>
<dbReference type="Gene3D" id="3.30.710.10">
    <property type="entry name" value="Potassium Channel Kv1.1, Chain A"/>
    <property type="match status" value="1"/>
</dbReference>
<proteinExistence type="predicted"/>
<dbReference type="PANTHER" id="PTHR47843">
    <property type="entry name" value="BTB DOMAIN-CONTAINING PROTEIN-RELATED"/>
    <property type="match status" value="1"/>
</dbReference>
<dbReference type="EMBL" id="QWIO01000415">
    <property type="protein sequence ID" value="RMY97569.1"/>
    <property type="molecule type" value="Genomic_DNA"/>
</dbReference>
<gene>
    <name evidence="2" type="ORF">D0862_11819</name>
    <name evidence="3" type="ORF">D0864_04729</name>
</gene>
<dbReference type="SUPFAM" id="SSF54695">
    <property type="entry name" value="POZ domain"/>
    <property type="match status" value="1"/>
</dbReference>
<dbReference type="Proteomes" id="UP000269539">
    <property type="component" value="Unassembled WGS sequence"/>
</dbReference>
<dbReference type="CDD" id="cd18186">
    <property type="entry name" value="BTB_POZ_ZBTB_KLHL-like"/>
    <property type="match status" value="1"/>
</dbReference>
<feature type="domain" description="BTB" evidence="1">
    <location>
        <begin position="10"/>
        <end position="70"/>
    </location>
</feature>
<protein>
    <recommendedName>
        <fullName evidence="1">BTB domain-containing protein</fullName>
    </recommendedName>
</protein>
<evidence type="ECO:0000313" key="3">
    <source>
        <dbReference type="EMBL" id="RMY97569.1"/>
    </source>
</evidence>
<evidence type="ECO:0000313" key="5">
    <source>
        <dbReference type="Proteomes" id="UP000281468"/>
    </source>
</evidence>
<sequence>QRYYQDARTSDFLIRCASKEFQVHRVILGSQSEYFHRAFSVQWRVGSHERYMTLDDEDPLTLEGVLLHLYRLDYVERMEIEDGPDGLKLHAQIYMAGDKYFIPSLSAAASQNFRAMAARDYRHCLAPEVVNFVYGVPAIVGQELRDNLIDAVMKEPKAAVANPDLVTCLTSCPEMLKHLLVLTLGQDRWHLNSTMCLACNKPIQEENPSRSRVYCRCAEIWSG</sequence>
<dbReference type="AlphaFoldDB" id="A0A3M7F3G6"/>
<feature type="non-terminal residue" evidence="2">
    <location>
        <position position="1"/>
    </location>
</feature>
<dbReference type="EMBL" id="QWIQ01000533">
    <property type="protein sequence ID" value="RMY83081.1"/>
    <property type="molecule type" value="Genomic_DNA"/>
</dbReference>
<dbReference type="PANTHER" id="PTHR47843:SF5">
    <property type="entry name" value="BTB_POZ DOMAIN PROTEIN"/>
    <property type="match status" value="1"/>
</dbReference>
<reference evidence="4 5" key="1">
    <citation type="journal article" date="2018" name="BMC Genomics">
        <title>Genomic evidence for intraspecific hybridization in a clonal and extremely halotolerant yeast.</title>
        <authorList>
            <person name="Gostincar C."/>
            <person name="Stajich J.E."/>
            <person name="Zupancic J."/>
            <person name="Zalar P."/>
            <person name="Gunde-Cimerman N."/>
        </authorList>
    </citation>
    <scope>NUCLEOTIDE SEQUENCE [LARGE SCALE GENOMIC DNA]</scope>
    <source>
        <strain evidence="3 4">EXF-10513</strain>
        <strain evidence="2 5">EXF-171</strain>
    </source>
</reference>